<gene>
    <name evidence="2" type="ORF">PCASD_25619</name>
</gene>
<dbReference type="Gene3D" id="3.30.40.230">
    <property type="match status" value="1"/>
</dbReference>
<dbReference type="Proteomes" id="UP000235392">
    <property type="component" value="Unassembled WGS sequence"/>
</dbReference>
<dbReference type="EMBL" id="PGCI01001083">
    <property type="protein sequence ID" value="PLW08142.1"/>
    <property type="molecule type" value="Genomic_DNA"/>
</dbReference>
<organism evidence="2 3">
    <name type="scientific">Puccinia coronata f. sp. avenae</name>
    <dbReference type="NCBI Taxonomy" id="200324"/>
    <lineage>
        <taxon>Eukaryota</taxon>
        <taxon>Fungi</taxon>
        <taxon>Dikarya</taxon>
        <taxon>Basidiomycota</taxon>
        <taxon>Pucciniomycotina</taxon>
        <taxon>Pucciniomycetes</taxon>
        <taxon>Pucciniales</taxon>
        <taxon>Pucciniaceae</taxon>
        <taxon>Puccinia</taxon>
    </lineage>
</organism>
<sequence>MQVQLWTTWKYLTIQHAAQMAQAFYHGRPNVGTDWMMSDVKTGGIFRADHLFEGVLTPQITANSKAWGQATKDLATNKSGESTQQSHRPQSLKKTLVRHELSLLHSLQQQQQQLSPQSYSLILGSHIHFPSSEFSTDESLVRSASCNQISGIPSLDATMNQQNPTVRPRPLMQKLRTNTAKSNGEFGEMFGSSVAAGGANGPGGWSGMGGGSGSGGGGGGGGTMGGGGPGLRGKFEDQPRECLATHLHGQNATKTAKMSPHPATLGAPLKYVKLARTKGAKLLRAYETLKTWKGRRGGSVMVVTMVGWAVKLVVGNEATFVGQ</sequence>
<reference evidence="2 3" key="1">
    <citation type="submission" date="2017-11" db="EMBL/GenBank/DDBJ databases">
        <title>De novo assembly and phasing of dikaryotic genomes from two isolates of Puccinia coronata f. sp. avenae, the causal agent of oat crown rust.</title>
        <authorList>
            <person name="Miller M.E."/>
            <person name="Zhang Y."/>
            <person name="Omidvar V."/>
            <person name="Sperschneider J."/>
            <person name="Schwessinger B."/>
            <person name="Raley C."/>
            <person name="Palmer J.M."/>
            <person name="Garnica D."/>
            <person name="Upadhyaya N."/>
            <person name="Rathjen J."/>
            <person name="Taylor J.M."/>
            <person name="Park R.F."/>
            <person name="Dodds P.N."/>
            <person name="Hirsch C.D."/>
            <person name="Kianian S.F."/>
            <person name="Figueroa M."/>
        </authorList>
    </citation>
    <scope>NUCLEOTIDE SEQUENCE [LARGE SCALE GENOMIC DNA]</scope>
    <source>
        <strain evidence="2">12SD80</strain>
    </source>
</reference>
<comment type="caution">
    <text evidence="2">The sequence shown here is derived from an EMBL/GenBank/DDBJ whole genome shotgun (WGS) entry which is preliminary data.</text>
</comment>
<evidence type="ECO:0000256" key="1">
    <source>
        <dbReference type="SAM" id="MobiDB-lite"/>
    </source>
</evidence>
<feature type="compositionally biased region" description="Gly residues" evidence="1">
    <location>
        <begin position="201"/>
        <end position="231"/>
    </location>
</feature>
<name>A0A2N5S4J1_9BASI</name>
<protein>
    <submittedName>
        <fullName evidence="2">Uncharacterized protein</fullName>
    </submittedName>
</protein>
<evidence type="ECO:0000313" key="3">
    <source>
        <dbReference type="Proteomes" id="UP000235392"/>
    </source>
</evidence>
<evidence type="ECO:0000313" key="2">
    <source>
        <dbReference type="EMBL" id="PLW08142.1"/>
    </source>
</evidence>
<feature type="region of interest" description="Disordered" evidence="1">
    <location>
        <begin position="201"/>
        <end position="236"/>
    </location>
</feature>
<proteinExistence type="predicted"/>
<dbReference type="AlphaFoldDB" id="A0A2N5S4J1"/>
<accession>A0A2N5S4J1</accession>